<dbReference type="RefSeq" id="WP_187444464.1">
    <property type="nucleotide sequence ID" value="NZ_VTEG01000015.1"/>
</dbReference>
<organism evidence="2 3">
    <name type="scientific">Rossellomorea vietnamensis</name>
    <dbReference type="NCBI Taxonomy" id="218284"/>
    <lineage>
        <taxon>Bacteria</taxon>
        <taxon>Bacillati</taxon>
        <taxon>Bacillota</taxon>
        <taxon>Bacilli</taxon>
        <taxon>Bacillales</taxon>
        <taxon>Bacillaceae</taxon>
        <taxon>Rossellomorea</taxon>
    </lineage>
</organism>
<gene>
    <name evidence="2" type="ORF">FZC84_17310</name>
</gene>
<sequence>MESPKKKIDAVRSEIRQHGIPQKRKSMLSEGRSDSIESPKKKIDAARSEIRQHGILKKENRCCQK</sequence>
<proteinExistence type="predicted"/>
<evidence type="ECO:0000313" key="3">
    <source>
        <dbReference type="Proteomes" id="UP000325182"/>
    </source>
</evidence>
<accession>A0A5D4M942</accession>
<comment type="caution">
    <text evidence="2">The sequence shown here is derived from an EMBL/GenBank/DDBJ whole genome shotgun (WGS) entry which is preliminary data.</text>
</comment>
<dbReference type="EMBL" id="VTEG01000015">
    <property type="protein sequence ID" value="TYR97957.1"/>
    <property type="molecule type" value="Genomic_DNA"/>
</dbReference>
<protein>
    <submittedName>
        <fullName evidence="2">Uncharacterized protein</fullName>
    </submittedName>
</protein>
<name>A0A5D4M942_9BACI</name>
<feature type="compositionally biased region" description="Basic and acidic residues" evidence="1">
    <location>
        <begin position="31"/>
        <end position="43"/>
    </location>
</feature>
<feature type="region of interest" description="Disordered" evidence="1">
    <location>
        <begin position="1"/>
        <end position="43"/>
    </location>
</feature>
<reference evidence="2 3" key="1">
    <citation type="submission" date="2019-08" db="EMBL/GenBank/DDBJ databases">
        <title>Bacillus genomes from the desert of Cuatro Cienegas, Coahuila.</title>
        <authorList>
            <person name="Olmedo-Alvarez G."/>
        </authorList>
    </citation>
    <scope>NUCLEOTIDE SEQUENCE [LARGE SCALE GENOMIC DNA]</scope>
    <source>
        <strain evidence="2 3">CH128b_4D</strain>
    </source>
</reference>
<dbReference type="AlphaFoldDB" id="A0A5D4M942"/>
<evidence type="ECO:0000256" key="1">
    <source>
        <dbReference type="SAM" id="MobiDB-lite"/>
    </source>
</evidence>
<feature type="compositionally biased region" description="Basic and acidic residues" evidence="1">
    <location>
        <begin position="1"/>
        <end position="17"/>
    </location>
</feature>
<dbReference type="Proteomes" id="UP000325182">
    <property type="component" value="Unassembled WGS sequence"/>
</dbReference>
<evidence type="ECO:0000313" key="2">
    <source>
        <dbReference type="EMBL" id="TYR97957.1"/>
    </source>
</evidence>